<proteinExistence type="predicted"/>
<dbReference type="GeneID" id="9628056"/>
<evidence type="ECO:0000313" key="1">
    <source>
        <dbReference type="EMBL" id="EFJ40334.1"/>
    </source>
</evidence>
<dbReference type="OrthoDB" id="549117at2759"/>
<gene>
    <name evidence="1" type="ORF">VOLCADRAFT_99907</name>
</gene>
<evidence type="ECO:0000313" key="2">
    <source>
        <dbReference type="Proteomes" id="UP000001058"/>
    </source>
</evidence>
<reference evidence="1 2" key="1">
    <citation type="journal article" date="2010" name="Science">
        <title>Genomic analysis of organismal complexity in the multicellular green alga Volvox carteri.</title>
        <authorList>
            <person name="Prochnik S.E."/>
            <person name="Umen J."/>
            <person name="Nedelcu A.M."/>
            <person name="Hallmann A."/>
            <person name="Miller S.M."/>
            <person name="Nishii I."/>
            <person name="Ferris P."/>
            <person name="Kuo A."/>
            <person name="Mitros T."/>
            <person name="Fritz-Laylin L.K."/>
            <person name="Hellsten U."/>
            <person name="Chapman J."/>
            <person name="Simakov O."/>
            <person name="Rensing S.A."/>
            <person name="Terry A."/>
            <person name="Pangilinan J."/>
            <person name="Kapitonov V."/>
            <person name="Jurka J."/>
            <person name="Salamov A."/>
            <person name="Shapiro H."/>
            <person name="Schmutz J."/>
            <person name="Grimwood J."/>
            <person name="Lindquist E."/>
            <person name="Lucas S."/>
            <person name="Grigoriev I.V."/>
            <person name="Schmitt R."/>
            <person name="Kirk D."/>
            <person name="Rokhsar D.S."/>
        </authorList>
    </citation>
    <scope>NUCLEOTIDE SEQUENCE [LARGE SCALE GENOMIC DNA]</scope>
    <source>
        <strain evidence="2">f. Nagariensis / Eve</strain>
    </source>
</reference>
<organism evidence="2">
    <name type="scientific">Volvox carteri f. nagariensis</name>
    <dbReference type="NCBI Taxonomy" id="3068"/>
    <lineage>
        <taxon>Eukaryota</taxon>
        <taxon>Viridiplantae</taxon>
        <taxon>Chlorophyta</taxon>
        <taxon>core chlorophytes</taxon>
        <taxon>Chlorophyceae</taxon>
        <taxon>CS clade</taxon>
        <taxon>Chlamydomonadales</taxon>
        <taxon>Volvocaceae</taxon>
        <taxon>Volvox</taxon>
    </lineage>
</organism>
<accession>D8UIY2</accession>
<protein>
    <submittedName>
        <fullName evidence="1">Uncharacterized protein</fullName>
    </submittedName>
</protein>
<dbReference type="Proteomes" id="UP000001058">
    <property type="component" value="Unassembled WGS sequence"/>
</dbReference>
<sequence length="326" mass="35088">MDCRKRAFEAVNAVARGVDKGELLSFLRKVPNEELATWPIEGQDNETIYGFVRAEARGSLPAAAGVSTVVVPDVDRPCDQQGGLHLAWVGIPLMVLALVVDRGVGIVDEIKQCTKTFLERNNVALATAYHGVRGVGLVASVGLGVVAAVHSCVKRLKVQPGRPRVSQLKHPKQQLDLAPASAGGMLPVRNIEGRLGSAGCVSWQQWCMGLGLGLGLGRRLPERRWMRRRIAEVVVVLEPGDCRGRDRGQLAPVLWVAVTWLAWACLPVPLCAQHGSGANVPWSSLGFHESQLKVLAAVFMSCSCDEFLHGAVPGTMLPLEGTPMHQ</sequence>
<dbReference type="AlphaFoldDB" id="D8UIY2"/>
<dbReference type="KEGG" id="vcn:VOLCADRAFT_99907"/>
<dbReference type="RefSeq" id="XP_002958597.1">
    <property type="nucleotide sequence ID" value="XM_002958551.1"/>
</dbReference>
<keyword evidence="2" id="KW-1185">Reference proteome</keyword>
<dbReference type="eggNOG" id="KOG1591">
    <property type="taxonomic scope" value="Eukaryota"/>
</dbReference>
<dbReference type="InParanoid" id="D8UIY2"/>
<name>D8UIY2_VOLCA</name>
<dbReference type="EMBL" id="GL378419">
    <property type="protein sequence ID" value="EFJ40334.1"/>
    <property type="molecule type" value="Genomic_DNA"/>
</dbReference>